<comment type="caution">
    <text evidence="1">The sequence shown here is derived from an EMBL/GenBank/DDBJ whole genome shotgun (WGS) entry which is preliminary data.</text>
</comment>
<name>A0AAD9LC92_9STRA</name>
<evidence type="ECO:0000313" key="1">
    <source>
        <dbReference type="EMBL" id="KAK1931176.1"/>
    </source>
</evidence>
<protein>
    <submittedName>
        <fullName evidence="1">Uncharacterized protein</fullName>
    </submittedName>
</protein>
<organism evidence="1 2">
    <name type="scientific">Phytophthora citrophthora</name>
    <dbReference type="NCBI Taxonomy" id="4793"/>
    <lineage>
        <taxon>Eukaryota</taxon>
        <taxon>Sar</taxon>
        <taxon>Stramenopiles</taxon>
        <taxon>Oomycota</taxon>
        <taxon>Peronosporomycetes</taxon>
        <taxon>Peronosporales</taxon>
        <taxon>Peronosporaceae</taxon>
        <taxon>Phytophthora</taxon>
    </lineage>
</organism>
<sequence length="300" mass="33341">MESEADRIRRIHQSVKIDLLKRGQGISNISCVLFFGKASLTCTLITLGRFQMLLLQAGLREPCCYTLNDGIHAVSDELLVNHVGSAIKVAMGEEVARVLALPLLWASLMPPRGLTKIPVLLKQHIMVSRVERVPLILLTMELNRMSLRYKTTLATAVEMSMPQSILNYLKVNTITSRFGCCTTYSCSTGRSKSATAAIGTTQCVKLSKRPKSLYELWGEYEFVCVCVRAWGGGHTTEVRGARHINIKSTAFSSMRVTFNVADVTSSARARDVELLRQQRAGHRIAHTEQPVCALRYTRAL</sequence>
<proteinExistence type="predicted"/>
<dbReference type="AlphaFoldDB" id="A0AAD9LC92"/>
<accession>A0AAD9LC92</accession>
<gene>
    <name evidence="1" type="ORF">P3T76_013365</name>
</gene>
<reference evidence="1" key="1">
    <citation type="submission" date="2023-08" db="EMBL/GenBank/DDBJ databases">
        <title>Reference Genome Resource for the Citrus Pathogen Phytophthora citrophthora.</title>
        <authorList>
            <person name="Moller H."/>
            <person name="Coetzee B."/>
            <person name="Rose L.J."/>
            <person name="Van Niekerk J.M."/>
        </authorList>
    </citation>
    <scope>NUCLEOTIDE SEQUENCE</scope>
    <source>
        <strain evidence="1">STE-U-9442</strain>
    </source>
</reference>
<dbReference type="EMBL" id="JASMQC010000035">
    <property type="protein sequence ID" value="KAK1931176.1"/>
    <property type="molecule type" value="Genomic_DNA"/>
</dbReference>
<dbReference type="Proteomes" id="UP001259832">
    <property type="component" value="Unassembled WGS sequence"/>
</dbReference>
<evidence type="ECO:0000313" key="2">
    <source>
        <dbReference type="Proteomes" id="UP001259832"/>
    </source>
</evidence>
<keyword evidence="2" id="KW-1185">Reference proteome</keyword>